<evidence type="ECO:0000259" key="6">
    <source>
        <dbReference type="Pfam" id="PF22629"/>
    </source>
</evidence>
<evidence type="ECO:0000256" key="4">
    <source>
        <dbReference type="ARBA" id="ARBA00023004"/>
    </source>
</evidence>
<dbReference type="InterPro" id="IPR039557">
    <property type="entry name" value="AHAS_ACT"/>
</dbReference>
<dbReference type="CDD" id="cd04878">
    <property type="entry name" value="ACT_AHAS"/>
    <property type="match status" value="1"/>
</dbReference>
<dbReference type="InterPro" id="IPR045865">
    <property type="entry name" value="ACT-like_dom_sf"/>
</dbReference>
<protein>
    <submittedName>
        <fullName evidence="7">Carotenoid oxygenase</fullName>
    </submittedName>
</protein>
<keyword evidence="3" id="KW-0560">Oxidoreductase</keyword>
<dbReference type="GO" id="GO:0045549">
    <property type="term" value="F:9-cis-epoxycarotenoid dioxygenase activity"/>
    <property type="evidence" value="ECO:0007669"/>
    <property type="project" value="TreeGrafter"/>
</dbReference>
<dbReference type="OrthoDB" id="1069523at2759"/>
<keyword evidence="2 5" id="KW-0479">Metal-binding</keyword>
<feature type="binding site" evidence="5">
    <location>
        <position position="403"/>
    </location>
    <ligand>
        <name>Fe cation</name>
        <dbReference type="ChEBI" id="CHEBI:24875"/>
        <note>catalytic</note>
    </ligand>
</feature>
<keyword evidence="3" id="KW-0223">Dioxygenase</keyword>
<evidence type="ECO:0000313" key="8">
    <source>
        <dbReference type="Proteomes" id="UP000187203"/>
    </source>
</evidence>
<dbReference type="PANTHER" id="PTHR10543:SF37">
    <property type="entry name" value="CAROTENOID CLEAVAGE DIOXYGENASE 7, CHLOROPLASTIC"/>
    <property type="match status" value="1"/>
</dbReference>
<proteinExistence type="inferred from homology"/>
<comment type="caution">
    <text evidence="7">The sequence shown here is derived from an EMBL/GenBank/DDBJ whole genome shotgun (WGS) entry which is preliminary data.</text>
</comment>
<evidence type="ECO:0000256" key="3">
    <source>
        <dbReference type="ARBA" id="ARBA00022964"/>
    </source>
</evidence>
<evidence type="ECO:0000313" key="7">
    <source>
        <dbReference type="EMBL" id="OMP00710.1"/>
    </source>
</evidence>
<dbReference type="Gene3D" id="3.30.70.260">
    <property type="match status" value="1"/>
</dbReference>
<evidence type="ECO:0000256" key="1">
    <source>
        <dbReference type="ARBA" id="ARBA00006787"/>
    </source>
</evidence>
<organism evidence="7 8">
    <name type="scientific">Corchorus olitorius</name>
    <dbReference type="NCBI Taxonomy" id="93759"/>
    <lineage>
        <taxon>Eukaryota</taxon>
        <taxon>Viridiplantae</taxon>
        <taxon>Streptophyta</taxon>
        <taxon>Embryophyta</taxon>
        <taxon>Tracheophyta</taxon>
        <taxon>Spermatophyta</taxon>
        <taxon>Magnoliopsida</taxon>
        <taxon>eudicotyledons</taxon>
        <taxon>Gunneridae</taxon>
        <taxon>Pentapetalae</taxon>
        <taxon>rosids</taxon>
        <taxon>malvids</taxon>
        <taxon>Malvales</taxon>
        <taxon>Malvaceae</taxon>
        <taxon>Grewioideae</taxon>
        <taxon>Apeibeae</taxon>
        <taxon>Corchorus</taxon>
    </lineage>
</organism>
<feature type="binding site" evidence="5">
    <location>
        <position position="325"/>
    </location>
    <ligand>
        <name>Fe cation</name>
        <dbReference type="ChEBI" id="CHEBI:24875"/>
        <note>catalytic</note>
    </ligand>
</feature>
<dbReference type="InterPro" id="IPR004294">
    <property type="entry name" value="Carotenoid_Oase"/>
</dbReference>
<reference evidence="8" key="1">
    <citation type="submission" date="2013-09" db="EMBL/GenBank/DDBJ databases">
        <title>Corchorus olitorius genome sequencing.</title>
        <authorList>
            <person name="Alam M."/>
            <person name="Haque M.S."/>
            <person name="Islam M.S."/>
            <person name="Emdad E.M."/>
            <person name="Islam M.M."/>
            <person name="Ahmed B."/>
            <person name="Halim A."/>
            <person name="Hossen Q.M.M."/>
            <person name="Hossain M.Z."/>
            <person name="Ahmed R."/>
            <person name="Khan M.M."/>
            <person name="Islam R."/>
            <person name="Rashid M.M."/>
            <person name="Khan S.A."/>
            <person name="Rahman M.S."/>
            <person name="Alam M."/>
            <person name="Yahiya A.S."/>
            <person name="Khan M.S."/>
            <person name="Azam M.S."/>
            <person name="Haque T."/>
            <person name="Lashkar M.Z.H."/>
            <person name="Akhand A.I."/>
            <person name="Morshed G."/>
            <person name="Roy S."/>
            <person name="Uddin K.S."/>
            <person name="Rabeya T."/>
            <person name="Hossain A.S."/>
            <person name="Chowdhury A."/>
            <person name="Snigdha A.R."/>
            <person name="Mortoza M.S."/>
            <person name="Matin S.A."/>
            <person name="Hoque S.M.E."/>
            <person name="Islam M.K."/>
            <person name="Roy D.K."/>
            <person name="Haider R."/>
            <person name="Moosa M.M."/>
            <person name="Elias S.M."/>
            <person name="Hasan A.M."/>
            <person name="Jahan S."/>
            <person name="Shafiuddin M."/>
            <person name="Mahmood N."/>
            <person name="Shommy N.S."/>
        </authorList>
    </citation>
    <scope>NUCLEOTIDE SEQUENCE [LARGE SCALE GENOMIC DNA]</scope>
    <source>
        <strain evidence="8">cv. O-4</strain>
    </source>
</reference>
<dbReference type="EMBL" id="AWUE01014922">
    <property type="protein sequence ID" value="OMP00710.1"/>
    <property type="molecule type" value="Genomic_DNA"/>
</dbReference>
<evidence type="ECO:0000256" key="5">
    <source>
        <dbReference type="PIRSR" id="PIRSR604294-1"/>
    </source>
</evidence>
<dbReference type="STRING" id="93759.A0A1R3K0T7"/>
<feature type="binding site" evidence="5">
    <location>
        <position position="589"/>
    </location>
    <ligand>
        <name>Fe cation</name>
        <dbReference type="ChEBI" id="CHEBI:24875"/>
        <note>catalytic</note>
    </ligand>
</feature>
<dbReference type="Pfam" id="PF03055">
    <property type="entry name" value="RPE65"/>
    <property type="match status" value="1"/>
</dbReference>
<comment type="similarity">
    <text evidence="1">Belongs to the carotenoid oxygenase family.</text>
</comment>
<accession>A0A1R3K0T7</accession>
<dbReference type="GO" id="GO:0009570">
    <property type="term" value="C:chloroplast stroma"/>
    <property type="evidence" value="ECO:0007669"/>
    <property type="project" value="TreeGrafter"/>
</dbReference>
<sequence length="731" mass="81859">MQAKPFHIIPARIDSPVKLFPRLHQPSLPTRLPPRAISISNPGDDHVSGSGPLTLDNYDDSVAAFWDYQFLFVSQRSETAEPISLRVVDGAIPSDFPSGTYYLAGPGLFTDDHGSTVHPLDGHGYLRAFTIDGVARQVKFMAKYVKTEAQVEEHDPLTDTWQFTHRGPFSVLKGGKKLGNVKVMKNVANTSVLRWGGRLLCLWEGGDPYEIESGTLNTIGSFNVINGHDLLPETETEKKKKDSGDLLDIAARLLKPILYGVFKMPPKRLLSHYKLDAQRNRLVTVSCNSEDMLLPRSNFTFYEFDSDFKLLQKQEFNIPDHLMIHDWAFTDTHYILFGNRIKLDVIGSMTAVCGLSPMISALSVNPSKSKSPIYLLPRFPDKSAGNRDWRVPIEAPCQKWLLHVGNAFEVKDVHGYNWQNGKLDPSIMNVKQSGNELLPHLVQVSIKLDADGNSQNCCVENLNQWNKPSDFPVINPDFSGNKNEYIYASTTSGSRQELPHFPFDMVVKLNLSSQTAKTWSAGARRFIGEPIFVPKGTEEDDGYILVVEYAVAVQRCYLVILDPKRIGETDALVARLEVPKHLNFPLGFHADQDGGFDVGQHLSTVTRVKRHTISVFVGDEWNNKQDSRVFTRRGYNIESLAVGLNKDKALFTIVVSGTQTALRQVVEQLNKLVNVIDSLRSLSLAFLTLFFTLSTPTNTIALAFSGVTARNYTVLILKKKLNLGFFYQRVT</sequence>
<dbReference type="Pfam" id="PF22629">
    <property type="entry name" value="ACT_AHAS_ss"/>
    <property type="match status" value="1"/>
</dbReference>
<name>A0A1R3K0T7_9ROSI</name>
<evidence type="ECO:0000256" key="2">
    <source>
        <dbReference type="ARBA" id="ARBA00022723"/>
    </source>
</evidence>
<dbReference type="AlphaFoldDB" id="A0A1R3K0T7"/>
<dbReference type="GO" id="GO:0016121">
    <property type="term" value="P:carotene catabolic process"/>
    <property type="evidence" value="ECO:0007669"/>
    <property type="project" value="TreeGrafter"/>
</dbReference>
<feature type="domain" description="Acetolactate synthase small subunit-like ACT" evidence="6">
    <location>
        <begin position="628"/>
        <end position="676"/>
    </location>
</feature>
<comment type="cofactor">
    <cofactor evidence="5">
        <name>Fe(2+)</name>
        <dbReference type="ChEBI" id="CHEBI:29033"/>
    </cofactor>
    <text evidence="5">Binds 1 Fe(2+) ion per subunit.</text>
</comment>
<keyword evidence="4 5" id="KW-0408">Iron</keyword>
<dbReference type="GO" id="GO:0046872">
    <property type="term" value="F:metal ion binding"/>
    <property type="evidence" value="ECO:0007669"/>
    <property type="project" value="UniProtKB-KW"/>
</dbReference>
<gene>
    <name evidence="7" type="ORF">COLO4_12447</name>
</gene>
<keyword evidence="8" id="KW-1185">Reference proteome</keyword>
<dbReference type="PANTHER" id="PTHR10543">
    <property type="entry name" value="BETA-CAROTENE DIOXYGENASE"/>
    <property type="match status" value="1"/>
</dbReference>
<dbReference type="Proteomes" id="UP000187203">
    <property type="component" value="Unassembled WGS sequence"/>
</dbReference>
<dbReference type="SUPFAM" id="SSF55021">
    <property type="entry name" value="ACT-like"/>
    <property type="match status" value="1"/>
</dbReference>
<dbReference type="InterPro" id="IPR054480">
    <property type="entry name" value="AHAS_small-like_ACT"/>
</dbReference>